<dbReference type="PANTHER" id="PTHR32196">
    <property type="entry name" value="ABC TRANSPORTER PERMEASE PROTEIN YPHD-RELATED-RELATED"/>
    <property type="match status" value="1"/>
</dbReference>
<keyword evidence="7 8" id="KW-0472">Membrane</keyword>
<evidence type="ECO:0000313" key="9">
    <source>
        <dbReference type="EMBL" id="MPM35442.1"/>
    </source>
</evidence>
<accession>A0A644Z3R5</accession>
<dbReference type="PANTHER" id="PTHR32196:SF21">
    <property type="entry name" value="ABC TRANSPORTER PERMEASE PROTEIN YPHD-RELATED"/>
    <property type="match status" value="1"/>
</dbReference>
<dbReference type="GO" id="GO:0005886">
    <property type="term" value="C:plasma membrane"/>
    <property type="evidence" value="ECO:0007669"/>
    <property type="project" value="UniProtKB-SubCell"/>
</dbReference>
<feature type="transmembrane region" description="Helical" evidence="8">
    <location>
        <begin position="172"/>
        <end position="193"/>
    </location>
</feature>
<sequence>MESTESLRARKMDNGAIRVLKMINEDYNILYVLIALFIFLSLASKAFLTMTNIFNVLRQVSMVSIVSVGMFFAMVGGGIDLSAGAAVGFIGIFFSDLIVSKGVDPYVAIACGIGVGALVGLINGVLVSYLNLLPFIATVGTMSICTGLGLLWTNSYPVLNLPESIEYIGRGWLFGVPFPLYIVLIVYIIAFIITEKTRFGRYLYCAGGNDEAAYLSGIDVKSVRLVSYVICGVMTSIASIILCGRLDSAQPANGANWGFDAITACVLGGTSMMGGKGKILGALLGAVFVGILGNGMTLLNVNSNIQTIVKGTVLVLAVFLDTYRNQRANRV</sequence>
<protein>
    <submittedName>
        <fullName evidence="9">Ribose import permease protein RbsC</fullName>
    </submittedName>
</protein>
<name>A0A644Z3R5_9ZZZZ</name>
<reference evidence="9" key="1">
    <citation type="submission" date="2019-08" db="EMBL/GenBank/DDBJ databases">
        <authorList>
            <person name="Kucharzyk K."/>
            <person name="Murdoch R.W."/>
            <person name="Higgins S."/>
            <person name="Loffler F."/>
        </authorList>
    </citation>
    <scope>NUCLEOTIDE SEQUENCE</scope>
</reference>
<evidence type="ECO:0000256" key="4">
    <source>
        <dbReference type="ARBA" id="ARBA00022519"/>
    </source>
</evidence>
<feature type="transmembrane region" description="Helical" evidence="8">
    <location>
        <begin position="279"/>
        <end position="299"/>
    </location>
</feature>
<evidence type="ECO:0000256" key="5">
    <source>
        <dbReference type="ARBA" id="ARBA00022692"/>
    </source>
</evidence>
<feature type="transmembrane region" description="Helical" evidence="8">
    <location>
        <begin position="29"/>
        <end position="48"/>
    </location>
</feature>
<dbReference type="SUPFAM" id="SSF81345">
    <property type="entry name" value="ABC transporter involved in vitamin B12 uptake, BtuC"/>
    <property type="match status" value="1"/>
</dbReference>
<dbReference type="Pfam" id="PF02653">
    <property type="entry name" value="BPD_transp_2"/>
    <property type="match status" value="1"/>
</dbReference>
<feature type="transmembrane region" description="Helical" evidence="8">
    <location>
        <begin position="132"/>
        <end position="152"/>
    </location>
</feature>
<dbReference type="CDD" id="cd06579">
    <property type="entry name" value="TM_PBP1_transp_AraH_like"/>
    <property type="match status" value="1"/>
</dbReference>
<evidence type="ECO:0000256" key="6">
    <source>
        <dbReference type="ARBA" id="ARBA00022989"/>
    </source>
</evidence>
<feature type="transmembrane region" description="Helical" evidence="8">
    <location>
        <begin position="225"/>
        <end position="243"/>
    </location>
</feature>
<dbReference type="GO" id="GO:0022857">
    <property type="term" value="F:transmembrane transporter activity"/>
    <property type="evidence" value="ECO:0007669"/>
    <property type="project" value="InterPro"/>
</dbReference>
<evidence type="ECO:0000256" key="3">
    <source>
        <dbReference type="ARBA" id="ARBA00022475"/>
    </source>
</evidence>
<keyword evidence="6 8" id="KW-1133">Transmembrane helix</keyword>
<organism evidence="9">
    <name type="scientific">bioreactor metagenome</name>
    <dbReference type="NCBI Taxonomy" id="1076179"/>
    <lineage>
        <taxon>unclassified sequences</taxon>
        <taxon>metagenomes</taxon>
        <taxon>ecological metagenomes</taxon>
    </lineage>
</organism>
<keyword evidence="5 8" id="KW-0812">Transmembrane</keyword>
<keyword evidence="3" id="KW-1003">Cell membrane</keyword>
<dbReference type="InterPro" id="IPR001851">
    <property type="entry name" value="ABC_transp_permease"/>
</dbReference>
<dbReference type="InterPro" id="IPR037294">
    <property type="entry name" value="ABC_BtuC-like"/>
</dbReference>
<evidence type="ECO:0000256" key="1">
    <source>
        <dbReference type="ARBA" id="ARBA00004651"/>
    </source>
</evidence>
<gene>
    <name evidence="9" type="primary">rbsC_36</name>
    <name evidence="9" type="ORF">SDC9_82034</name>
</gene>
<feature type="transmembrane region" description="Helical" evidence="8">
    <location>
        <begin position="106"/>
        <end position="126"/>
    </location>
</feature>
<keyword evidence="4" id="KW-0997">Cell inner membrane</keyword>
<proteinExistence type="predicted"/>
<comment type="caution">
    <text evidence="9">The sequence shown here is derived from an EMBL/GenBank/DDBJ whole genome shotgun (WGS) entry which is preliminary data.</text>
</comment>
<comment type="subcellular location">
    <subcellularLocation>
        <location evidence="1">Cell membrane</location>
        <topology evidence="1">Multi-pass membrane protein</topology>
    </subcellularLocation>
</comment>
<evidence type="ECO:0000256" key="8">
    <source>
        <dbReference type="SAM" id="Phobius"/>
    </source>
</evidence>
<dbReference type="AlphaFoldDB" id="A0A644Z3R5"/>
<dbReference type="EMBL" id="VSSQ01007287">
    <property type="protein sequence ID" value="MPM35442.1"/>
    <property type="molecule type" value="Genomic_DNA"/>
</dbReference>
<evidence type="ECO:0000256" key="7">
    <source>
        <dbReference type="ARBA" id="ARBA00023136"/>
    </source>
</evidence>
<keyword evidence="2" id="KW-0813">Transport</keyword>
<evidence type="ECO:0000256" key="2">
    <source>
        <dbReference type="ARBA" id="ARBA00022448"/>
    </source>
</evidence>